<feature type="transmembrane region" description="Helical" evidence="7">
    <location>
        <begin position="397"/>
        <end position="418"/>
    </location>
</feature>
<feature type="transmembrane region" description="Helical" evidence="7">
    <location>
        <begin position="124"/>
        <end position="146"/>
    </location>
</feature>
<dbReference type="PANTHER" id="PTHR42718">
    <property type="entry name" value="MAJOR FACILITATOR SUPERFAMILY MULTIDRUG TRANSPORTER MFSC"/>
    <property type="match status" value="1"/>
</dbReference>
<dbReference type="Pfam" id="PF07690">
    <property type="entry name" value="MFS_1"/>
    <property type="match status" value="1"/>
</dbReference>
<dbReference type="EMBL" id="VTOX01000011">
    <property type="protein sequence ID" value="NKE68609.1"/>
    <property type="molecule type" value="Genomic_DNA"/>
</dbReference>
<keyword evidence="5 7" id="KW-1133">Transmembrane helix</keyword>
<gene>
    <name evidence="9" type="ORF">RAMLITH_22570</name>
</gene>
<protein>
    <submittedName>
        <fullName evidence="9">MFS transporter</fullName>
    </submittedName>
</protein>
<comment type="caution">
    <text evidence="9">The sequence shown here is derived from an EMBL/GenBank/DDBJ whole genome shotgun (WGS) entry which is preliminary data.</text>
</comment>
<dbReference type="PANTHER" id="PTHR42718:SF46">
    <property type="entry name" value="BLR6921 PROTEIN"/>
    <property type="match status" value="1"/>
</dbReference>
<dbReference type="InterPro" id="IPR011701">
    <property type="entry name" value="MFS"/>
</dbReference>
<dbReference type="InterPro" id="IPR020846">
    <property type="entry name" value="MFS_dom"/>
</dbReference>
<feature type="transmembrane region" description="Helical" evidence="7">
    <location>
        <begin position="33"/>
        <end position="54"/>
    </location>
</feature>
<feature type="transmembrane region" description="Helical" evidence="7">
    <location>
        <begin position="351"/>
        <end position="368"/>
    </location>
</feature>
<dbReference type="GO" id="GO:0022857">
    <property type="term" value="F:transmembrane transporter activity"/>
    <property type="evidence" value="ECO:0007669"/>
    <property type="project" value="InterPro"/>
</dbReference>
<feature type="transmembrane region" description="Helical" evidence="7">
    <location>
        <begin position="192"/>
        <end position="210"/>
    </location>
</feature>
<evidence type="ECO:0000259" key="8">
    <source>
        <dbReference type="PROSITE" id="PS50850"/>
    </source>
</evidence>
<evidence type="ECO:0000256" key="5">
    <source>
        <dbReference type="ARBA" id="ARBA00022989"/>
    </source>
</evidence>
<dbReference type="GO" id="GO:0005886">
    <property type="term" value="C:plasma membrane"/>
    <property type="evidence" value="ECO:0007669"/>
    <property type="project" value="UniProtKB-SubCell"/>
</dbReference>
<dbReference type="PROSITE" id="PS50850">
    <property type="entry name" value="MFS"/>
    <property type="match status" value="1"/>
</dbReference>
<evidence type="ECO:0000256" key="2">
    <source>
        <dbReference type="ARBA" id="ARBA00022448"/>
    </source>
</evidence>
<dbReference type="Proteomes" id="UP000521868">
    <property type="component" value="Unassembled WGS sequence"/>
</dbReference>
<feature type="transmembrane region" description="Helical" evidence="7">
    <location>
        <begin position="260"/>
        <end position="285"/>
    </location>
</feature>
<reference evidence="9 10" key="1">
    <citation type="journal article" date="2020" name="Nature">
        <title>Bacterial chemolithoautotrophy via manganese oxidation.</title>
        <authorList>
            <person name="Yu H."/>
            <person name="Leadbetter J.R."/>
        </authorList>
    </citation>
    <scope>NUCLEOTIDE SEQUENCE [LARGE SCALE GENOMIC DNA]</scope>
    <source>
        <strain evidence="9 10">RBP-1</strain>
    </source>
</reference>
<keyword evidence="3" id="KW-1003">Cell membrane</keyword>
<dbReference type="RefSeq" id="WP_168109823.1">
    <property type="nucleotide sequence ID" value="NZ_VTOX01000011.1"/>
</dbReference>
<feature type="domain" description="Major facilitator superfamily (MFS) profile" evidence="8">
    <location>
        <begin position="1"/>
        <end position="445"/>
    </location>
</feature>
<feature type="transmembrane region" description="Helical" evidence="7">
    <location>
        <begin position="326"/>
        <end position="345"/>
    </location>
</feature>
<feature type="transmembrane region" description="Helical" evidence="7">
    <location>
        <begin position="66"/>
        <end position="85"/>
    </location>
</feature>
<evidence type="ECO:0000313" key="10">
    <source>
        <dbReference type="Proteomes" id="UP000521868"/>
    </source>
</evidence>
<dbReference type="InterPro" id="IPR036259">
    <property type="entry name" value="MFS_trans_sf"/>
</dbReference>
<evidence type="ECO:0000256" key="1">
    <source>
        <dbReference type="ARBA" id="ARBA00004651"/>
    </source>
</evidence>
<keyword evidence="4 7" id="KW-0812">Transmembrane</keyword>
<evidence type="ECO:0000256" key="7">
    <source>
        <dbReference type="SAM" id="Phobius"/>
    </source>
</evidence>
<comment type="subcellular location">
    <subcellularLocation>
        <location evidence="1">Cell membrane</location>
        <topology evidence="1">Multi-pass membrane protein</topology>
    </subcellularLocation>
</comment>
<dbReference type="AlphaFoldDB" id="A0A7X6DK15"/>
<dbReference type="CDD" id="cd17321">
    <property type="entry name" value="MFS_MMR_MDR_like"/>
    <property type="match status" value="1"/>
</dbReference>
<evidence type="ECO:0000256" key="6">
    <source>
        <dbReference type="ARBA" id="ARBA00023136"/>
    </source>
</evidence>
<name>A0A7X6DK15_9BURK</name>
<organism evidence="9 10">
    <name type="scientific">Ramlibacter lithotrophicus</name>
    <dbReference type="NCBI Taxonomy" id="2606681"/>
    <lineage>
        <taxon>Bacteria</taxon>
        <taxon>Pseudomonadati</taxon>
        <taxon>Pseudomonadota</taxon>
        <taxon>Betaproteobacteria</taxon>
        <taxon>Burkholderiales</taxon>
        <taxon>Comamonadaceae</taxon>
        <taxon>Ramlibacter</taxon>
    </lineage>
</organism>
<sequence length="450" mass="45497">MVVIFLGITLTVLDGSMINLALPGIARDLQASAADTILVVNAYQIATLALLLPCAALGDRASYRQVYLGGMAVYAAGALACVLAPSLPLLIAARALQGVGAAGIMAVNPALVRLTYPASMLGRGIALNSVVVATSAVAGPTVAAAVLSVASWHWLFGLNIPLGLALLVLGAQALPHNVARAVAPPRLRTVDVILNILFFGLMFLGMNMLGGSAGASAHSASPLTGVALVAGGLAVGAFYVQRQRSEALPLLPVDLLRIRVFALSMGTSITAFAAQVLTFIALPFLMLDVWHLSALHAGLLLTAWPCGVVIVAPLAGALIGRYHGGLLAGLGLAFLCAGLALLALMDGEPSTLQVAWRLLLCGFGFGLFQSPNNHTIVTSAPLSRAGAASGMLATARIAGQASGAVLVTLVFSLAGTAGGRGPRAAIGAAALLAAIAAAFSVARVRKPAVR</sequence>
<keyword evidence="6 7" id="KW-0472">Membrane</keyword>
<feature type="transmembrane region" description="Helical" evidence="7">
    <location>
        <begin position="222"/>
        <end position="240"/>
    </location>
</feature>
<evidence type="ECO:0000313" key="9">
    <source>
        <dbReference type="EMBL" id="NKE68609.1"/>
    </source>
</evidence>
<evidence type="ECO:0000256" key="4">
    <source>
        <dbReference type="ARBA" id="ARBA00022692"/>
    </source>
</evidence>
<feature type="transmembrane region" description="Helical" evidence="7">
    <location>
        <begin position="152"/>
        <end position="171"/>
    </location>
</feature>
<dbReference type="Gene3D" id="1.20.1720.10">
    <property type="entry name" value="Multidrug resistance protein D"/>
    <property type="match status" value="1"/>
</dbReference>
<feature type="transmembrane region" description="Helical" evidence="7">
    <location>
        <begin position="297"/>
        <end position="319"/>
    </location>
</feature>
<accession>A0A7X6DK15</accession>
<feature type="transmembrane region" description="Helical" evidence="7">
    <location>
        <begin position="91"/>
        <end position="112"/>
    </location>
</feature>
<dbReference type="SUPFAM" id="SSF103473">
    <property type="entry name" value="MFS general substrate transporter"/>
    <property type="match status" value="1"/>
</dbReference>
<evidence type="ECO:0000256" key="3">
    <source>
        <dbReference type="ARBA" id="ARBA00022475"/>
    </source>
</evidence>
<keyword evidence="10" id="KW-1185">Reference proteome</keyword>
<keyword evidence="2" id="KW-0813">Transport</keyword>
<proteinExistence type="predicted"/>
<feature type="transmembrane region" description="Helical" evidence="7">
    <location>
        <begin position="424"/>
        <end position="444"/>
    </location>
</feature>
<dbReference type="Gene3D" id="1.20.1250.20">
    <property type="entry name" value="MFS general substrate transporter like domains"/>
    <property type="match status" value="1"/>
</dbReference>